<protein>
    <recommendedName>
        <fullName evidence="4">ABC transporter permease</fullName>
    </recommendedName>
</protein>
<feature type="transmembrane region" description="Helical" evidence="1">
    <location>
        <begin position="26"/>
        <end position="50"/>
    </location>
</feature>
<feature type="transmembrane region" description="Helical" evidence="1">
    <location>
        <begin position="115"/>
        <end position="138"/>
    </location>
</feature>
<comment type="caution">
    <text evidence="2">The sequence shown here is derived from an EMBL/GenBank/DDBJ whole genome shotgun (WGS) entry which is preliminary data.</text>
</comment>
<feature type="transmembrane region" description="Helical" evidence="1">
    <location>
        <begin position="144"/>
        <end position="165"/>
    </location>
</feature>
<feature type="transmembrane region" description="Helical" evidence="1">
    <location>
        <begin position="420"/>
        <end position="448"/>
    </location>
</feature>
<evidence type="ECO:0008006" key="4">
    <source>
        <dbReference type="Google" id="ProtNLM"/>
    </source>
</evidence>
<organism evidence="2 3">
    <name type="scientific">Lentibacillus juripiscarius</name>
    <dbReference type="NCBI Taxonomy" id="257446"/>
    <lineage>
        <taxon>Bacteria</taxon>
        <taxon>Bacillati</taxon>
        <taxon>Bacillota</taxon>
        <taxon>Bacilli</taxon>
        <taxon>Bacillales</taxon>
        <taxon>Bacillaceae</taxon>
        <taxon>Lentibacillus</taxon>
    </lineage>
</organism>
<proteinExistence type="predicted"/>
<dbReference type="Proteomes" id="UP001597502">
    <property type="component" value="Unassembled WGS sequence"/>
</dbReference>
<dbReference type="RefSeq" id="WP_382394352.1">
    <property type="nucleotide sequence ID" value="NZ_JBHUNA010000024.1"/>
</dbReference>
<sequence length="453" mass="52163">MTNELRVFTFLRKNRFRKKRMMYKQAFHVMFDKTTAIYSGVLGIYMFAAFFIFGDFLEAYQPYFMTMEKYAEAGFGLFLTVLPIRYIIQSFRDPGVLFSSSDYQLMLLPYSKEKLWIIIFAWKWVKSIVIYAAAALLIGVMTPISASVIIAYVVLIAAYDLLMAVPQWKLFSQSWQIKLGFLFAAIAVNAAAGLFTQPYIAAGLVFAIFLIAVLVIQNMFRGIQWQKVTDASDFQIWRMPLIGYAAKTKFKRRRNHSMFPGHSRRKKPFVSNQAIFHRMWRVYFGKNMESAVQTIGVLVLMLTLLMVLHDHLFPIGVAVAIYTYTSIAASFYTDRMRSDILHVLPWNLEGYRQSYFIWVAAGGIFLFVPILIFHYVHFTLWSPLNLVFYCVVFSYIYNIKIEKSMAILAKQPARFEIAESMAVCFLILTAFSGTYPVLTGGAVLAAFLQFKKT</sequence>
<feature type="transmembrane region" description="Helical" evidence="1">
    <location>
        <begin position="381"/>
        <end position="399"/>
    </location>
</feature>
<keyword evidence="3" id="KW-1185">Reference proteome</keyword>
<evidence type="ECO:0000313" key="3">
    <source>
        <dbReference type="Proteomes" id="UP001597502"/>
    </source>
</evidence>
<feature type="transmembrane region" description="Helical" evidence="1">
    <location>
        <begin position="291"/>
        <end position="309"/>
    </location>
</feature>
<feature type="transmembrane region" description="Helical" evidence="1">
    <location>
        <begin position="355"/>
        <end position="375"/>
    </location>
</feature>
<dbReference type="EMBL" id="JBHUNA010000024">
    <property type="protein sequence ID" value="MFD2761648.1"/>
    <property type="molecule type" value="Genomic_DNA"/>
</dbReference>
<keyword evidence="1" id="KW-0812">Transmembrane</keyword>
<evidence type="ECO:0000256" key="1">
    <source>
        <dbReference type="SAM" id="Phobius"/>
    </source>
</evidence>
<evidence type="ECO:0000313" key="2">
    <source>
        <dbReference type="EMBL" id="MFD2761648.1"/>
    </source>
</evidence>
<feature type="transmembrane region" description="Helical" evidence="1">
    <location>
        <begin position="70"/>
        <end position="88"/>
    </location>
</feature>
<feature type="transmembrane region" description="Helical" evidence="1">
    <location>
        <begin position="315"/>
        <end position="334"/>
    </location>
</feature>
<reference evidence="3" key="1">
    <citation type="journal article" date="2019" name="Int. J. Syst. Evol. Microbiol.">
        <title>The Global Catalogue of Microorganisms (GCM) 10K type strain sequencing project: providing services to taxonomists for standard genome sequencing and annotation.</title>
        <authorList>
            <consortium name="The Broad Institute Genomics Platform"/>
            <consortium name="The Broad Institute Genome Sequencing Center for Infectious Disease"/>
            <person name="Wu L."/>
            <person name="Ma J."/>
        </authorList>
    </citation>
    <scope>NUCLEOTIDE SEQUENCE [LARGE SCALE GENOMIC DNA]</scope>
    <source>
        <strain evidence="3">TISTR 1535</strain>
    </source>
</reference>
<accession>A0ABW5V6I3</accession>
<name>A0ABW5V6I3_9BACI</name>
<keyword evidence="1" id="KW-0472">Membrane</keyword>
<feature type="transmembrane region" description="Helical" evidence="1">
    <location>
        <begin position="177"/>
        <end position="195"/>
    </location>
</feature>
<keyword evidence="1" id="KW-1133">Transmembrane helix</keyword>
<gene>
    <name evidence="2" type="ORF">ACFSUO_11860</name>
</gene>